<name>A0A649UPT5_PSICU</name>
<dbReference type="GO" id="GO:0003993">
    <property type="term" value="F:acid phosphatase activity"/>
    <property type="evidence" value="ECO:0007669"/>
    <property type="project" value="TreeGrafter"/>
</dbReference>
<keyword evidence="1" id="KW-0378">Hydrolase</keyword>
<dbReference type="EMBL" id="MN117957">
    <property type="protein sequence ID" value="QGJ16928.1"/>
    <property type="molecule type" value="Genomic_DNA"/>
</dbReference>
<dbReference type="PROSITE" id="PS00616">
    <property type="entry name" value="HIS_ACID_PHOSPHAT_1"/>
    <property type="match status" value="1"/>
</dbReference>
<dbReference type="PANTHER" id="PTHR20963">
    <property type="entry name" value="MULTIPLE INOSITOL POLYPHOSPHATE PHOSPHATASE-RELATED"/>
    <property type="match status" value="1"/>
</dbReference>
<dbReference type="CDD" id="cd07061">
    <property type="entry name" value="HP_HAP_like"/>
    <property type="match status" value="1"/>
</dbReference>
<evidence type="ECO:0000313" key="3">
    <source>
        <dbReference type="EMBL" id="QGJ16928.1"/>
    </source>
</evidence>
<dbReference type="InterPro" id="IPR029033">
    <property type="entry name" value="His_PPase_superfam"/>
</dbReference>
<dbReference type="AlphaFoldDB" id="A0A649UPT5"/>
<dbReference type="SUPFAM" id="SSF53254">
    <property type="entry name" value="Phosphoglycerate mutase-like"/>
    <property type="match status" value="1"/>
</dbReference>
<accession>A0A649UPT5</accession>
<evidence type="ECO:0000256" key="1">
    <source>
        <dbReference type="ARBA" id="ARBA00022801"/>
    </source>
</evidence>
<feature type="chain" id="PRO_5025016175" evidence="2">
    <location>
        <begin position="20"/>
        <end position="552"/>
    </location>
</feature>
<sequence>MHSLGLFALISLLPYLVVAQRASTFAGATTTAVFPPPNAGIAATDTNFPDGSKVGFPGPTRTGDEAAAIETAPVAAKVDSFFPLINGGAEDSTPMDPFDVLVHLGNLSPFQSVPSSAFGLPGASPLIPEGCDIVQAHLLHRHGARYPTADSGPPGFAAKVNAAANSGSGFSAKGDLSFLNTWTYKLGGDILTPFGRSQLFNLGVGFRVKYGQLLKGFKNLPVFRTTSEARMLDSALHFATGFFGVQKYQDSYHQLITIEHGGKQNNTLAPYESCTNGLNAVAAFGDIQSQKWAQIYLAPAVKRLNANLRGLQLNVTDLFAMQQLCAFETVALGYSSFCDLFTEEEWRGFEYQSDLQFWYSFGPGNPASSAMGIGYVQELVSRLTKTRITTFDTTVNASIVTSDILFPLDQPIYVDATHDTILTAIFAAMNLTTLAANGPLPTDHIPKGQTFFANQLAPFAANVVGQVLSCPASSKPTHIRWIINDGVVPLTGIKGCKPDKNGMCEINTFIAGMKQRMQEIDFNFDCFANYTVPVPDNIVNGQYPQNLKPKKK</sequence>
<dbReference type="InterPro" id="IPR000560">
    <property type="entry name" value="His_Pase_clade-2"/>
</dbReference>
<reference evidence="3" key="1">
    <citation type="journal article" date="2019" name="Angew. Chem. Int. Ed. Engl.">
        <title>Injury-Triggered Blueing Reactions of Psilocybe 'Magic' Mushrooms.</title>
        <authorList>
            <person name="Lenz C."/>
            <person name="Wick J."/>
            <person name="Braga D."/>
            <person name="Garcia-Altares M."/>
            <person name="Lackner G."/>
            <person name="Hertweck C."/>
            <person name="Gressler M."/>
            <person name="Hoffmeister D."/>
        </authorList>
    </citation>
    <scope>NUCLEOTIDE SEQUENCE</scope>
    <source>
        <strain evidence="3">FSU12409</strain>
    </source>
</reference>
<feature type="signal peptide" evidence="2">
    <location>
        <begin position="1"/>
        <end position="19"/>
    </location>
</feature>
<dbReference type="SMR" id="A0A649UPT5"/>
<dbReference type="PROSITE" id="PS00778">
    <property type="entry name" value="HIS_ACID_PHOSPHAT_2"/>
    <property type="match status" value="1"/>
</dbReference>
<proteinExistence type="predicted"/>
<dbReference type="InterPro" id="IPR033379">
    <property type="entry name" value="Acid_Pase_AS"/>
</dbReference>
<organism evidence="3">
    <name type="scientific">Psilocybe cubensis</name>
    <name type="common">Psychedelic mushroom</name>
    <name type="synonym">Stropharia cubensis</name>
    <dbReference type="NCBI Taxonomy" id="181762"/>
    <lineage>
        <taxon>Eukaryota</taxon>
        <taxon>Fungi</taxon>
        <taxon>Dikarya</taxon>
        <taxon>Basidiomycota</taxon>
        <taxon>Agaricomycotina</taxon>
        <taxon>Agaricomycetes</taxon>
        <taxon>Agaricomycetidae</taxon>
        <taxon>Agaricales</taxon>
        <taxon>Agaricineae</taxon>
        <taxon>Strophariaceae</taxon>
        <taxon>Psilocybe</taxon>
    </lineage>
</organism>
<dbReference type="Gene3D" id="3.40.50.1240">
    <property type="entry name" value="Phosphoglycerate mutase-like"/>
    <property type="match status" value="1"/>
</dbReference>
<protein>
    <submittedName>
        <fullName evidence="3">Psilocybin phosphatase</fullName>
    </submittedName>
</protein>
<dbReference type="PANTHER" id="PTHR20963:SF42">
    <property type="entry name" value="PHOSPHOGLYCERATE MUTASE-LIKE PROTEIN"/>
    <property type="match status" value="1"/>
</dbReference>
<evidence type="ECO:0000256" key="2">
    <source>
        <dbReference type="SAM" id="SignalP"/>
    </source>
</evidence>
<keyword evidence="2" id="KW-0732">Signal</keyword>
<dbReference type="Pfam" id="PF00328">
    <property type="entry name" value="His_Phos_2"/>
    <property type="match status" value="1"/>
</dbReference>
<gene>
    <name evidence="3" type="primary">psiP</name>
</gene>